<reference evidence="2 3" key="1">
    <citation type="submission" date="2017-12" db="EMBL/GenBank/DDBJ databases">
        <title>High-resolution comparative analysis of great ape genomes.</title>
        <authorList>
            <person name="Pollen A."/>
            <person name="Hastie A."/>
            <person name="Hormozdiari F."/>
            <person name="Dougherty M."/>
            <person name="Liu R."/>
            <person name="Chaisson M."/>
            <person name="Hoppe E."/>
            <person name="Hill C."/>
            <person name="Pang A."/>
            <person name="Hillier L."/>
            <person name="Baker C."/>
            <person name="Armstrong J."/>
            <person name="Shendure J."/>
            <person name="Paten B."/>
            <person name="Wilson R."/>
            <person name="Chao H."/>
            <person name="Schneider V."/>
            <person name="Ventura M."/>
            <person name="Kronenberg Z."/>
            <person name="Murali S."/>
            <person name="Gordon D."/>
            <person name="Cantsilieris S."/>
            <person name="Munson K."/>
            <person name="Nelson B."/>
            <person name="Raja A."/>
            <person name="Underwood J."/>
            <person name="Diekhans M."/>
            <person name="Fiddes I."/>
            <person name="Haussler D."/>
            <person name="Eichler E."/>
        </authorList>
    </citation>
    <scope>NUCLEOTIDE SEQUENCE [LARGE SCALE GENOMIC DNA]</scope>
    <source>
        <strain evidence="2">Yerkes chimp pedigree #C0471</strain>
    </source>
</reference>
<protein>
    <submittedName>
        <fullName evidence="2">PFAS isoform 9</fullName>
    </submittedName>
</protein>
<dbReference type="Proteomes" id="UP000236370">
    <property type="component" value="Unassembled WGS sequence"/>
</dbReference>
<evidence type="ECO:0000313" key="2">
    <source>
        <dbReference type="EMBL" id="PNI58628.1"/>
    </source>
</evidence>
<feature type="non-terminal residue" evidence="2">
    <location>
        <position position="1"/>
    </location>
</feature>
<comment type="caution">
    <text evidence="2">The sequence shown here is derived from an EMBL/GenBank/DDBJ whole genome shotgun (WGS) entry which is preliminary data.</text>
</comment>
<evidence type="ECO:0000259" key="1">
    <source>
        <dbReference type="Pfam" id="PF02769"/>
    </source>
</evidence>
<feature type="domain" description="PurM-like C-terminal" evidence="1">
    <location>
        <begin position="3"/>
        <end position="97"/>
    </location>
</feature>
<gene>
    <name evidence="2" type="ORF">CK820_G0021098</name>
</gene>
<sequence length="116" mass="12197">MEVVKVGGPIYRIGVGGGAASSVQVQGDNTSDLDFGAVQRGDPEMEQKMNRVIRACVEAPKGNPICSLHDQGAGGNGNVLKELSDPAGAIIYTSRFQIVLVDDRECPVRRNGQGDA</sequence>
<dbReference type="EMBL" id="NBAG03000258">
    <property type="protein sequence ID" value="PNI58628.1"/>
    <property type="molecule type" value="Genomic_DNA"/>
</dbReference>
<dbReference type="PANTHER" id="PTHR10099:SF1">
    <property type="entry name" value="PHOSPHORIBOSYLFORMYLGLYCINAMIDINE SYNTHASE"/>
    <property type="match status" value="1"/>
</dbReference>
<dbReference type="InterPro" id="IPR010918">
    <property type="entry name" value="PurM-like_C_dom"/>
</dbReference>
<feature type="non-terminal residue" evidence="2">
    <location>
        <position position="116"/>
    </location>
</feature>
<proteinExistence type="predicted"/>
<organism evidence="2 3">
    <name type="scientific">Pan troglodytes</name>
    <name type="common">Chimpanzee</name>
    <dbReference type="NCBI Taxonomy" id="9598"/>
    <lineage>
        <taxon>Eukaryota</taxon>
        <taxon>Metazoa</taxon>
        <taxon>Chordata</taxon>
        <taxon>Craniata</taxon>
        <taxon>Vertebrata</taxon>
        <taxon>Euteleostomi</taxon>
        <taxon>Mammalia</taxon>
        <taxon>Eutheria</taxon>
        <taxon>Euarchontoglires</taxon>
        <taxon>Primates</taxon>
        <taxon>Haplorrhini</taxon>
        <taxon>Catarrhini</taxon>
        <taxon>Hominidae</taxon>
        <taxon>Pan</taxon>
    </lineage>
</organism>
<name>A0A2J8MGH4_PANTR</name>
<evidence type="ECO:0000313" key="3">
    <source>
        <dbReference type="Proteomes" id="UP000236370"/>
    </source>
</evidence>
<dbReference type="Pfam" id="PF02769">
    <property type="entry name" value="AIRS_C"/>
    <property type="match status" value="1"/>
</dbReference>
<dbReference type="Gene3D" id="3.90.650.10">
    <property type="entry name" value="PurM-like C-terminal domain"/>
    <property type="match status" value="1"/>
</dbReference>
<dbReference type="PANTHER" id="PTHR10099">
    <property type="entry name" value="PHOSPHORIBOSYLFORMYLGLYCINAMIDINE SYNTHASE"/>
    <property type="match status" value="1"/>
</dbReference>
<dbReference type="SUPFAM" id="SSF56042">
    <property type="entry name" value="PurM C-terminal domain-like"/>
    <property type="match status" value="1"/>
</dbReference>
<accession>A0A2J8MGH4</accession>
<dbReference type="InterPro" id="IPR036676">
    <property type="entry name" value="PurM-like_C_sf"/>
</dbReference>
<dbReference type="AlphaFoldDB" id="A0A2J8MGH4"/>